<organism evidence="2 3">
    <name type="scientific">Thalassiosira oceanica</name>
    <name type="common">Marine diatom</name>
    <dbReference type="NCBI Taxonomy" id="159749"/>
    <lineage>
        <taxon>Eukaryota</taxon>
        <taxon>Sar</taxon>
        <taxon>Stramenopiles</taxon>
        <taxon>Ochrophyta</taxon>
        <taxon>Bacillariophyta</taxon>
        <taxon>Coscinodiscophyceae</taxon>
        <taxon>Thalassiosirophycidae</taxon>
        <taxon>Thalassiosirales</taxon>
        <taxon>Thalassiosiraceae</taxon>
        <taxon>Thalassiosira</taxon>
    </lineage>
</organism>
<gene>
    <name evidence="2" type="ORF">THAOC_32490</name>
</gene>
<keyword evidence="3" id="KW-1185">Reference proteome</keyword>
<dbReference type="AlphaFoldDB" id="K0R769"/>
<proteinExistence type="predicted"/>
<feature type="compositionally biased region" description="Low complexity" evidence="1">
    <location>
        <begin position="1"/>
        <end position="17"/>
    </location>
</feature>
<dbReference type="Proteomes" id="UP000266841">
    <property type="component" value="Unassembled WGS sequence"/>
</dbReference>
<feature type="compositionally biased region" description="Polar residues" evidence="1">
    <location>
        <begin position="27"/>
        <end position="38"/>
    </location>
</feature>
<feature type="non-terminal residue" evidence="2">
    <location>
        <position position="283"/>
    </location>
</feature>
<evidence type="ECO:0000313" key="3">
    <source>
        <dbReference type="Proteomes" id="UP000266841"/>
    </source>
</evidence>
<feature type="compositionally biased region" description="Low complexity" evidence="1">
    <location>
        <begin position="39"/>
        <end position="53"/>
    </location>
</feature>
<protein>
    <submittedName>
        <fullName evidence="2">Uncharacterized protein</fullName>
    </submittedName>
</protein>
<feature type="region of interest" description="Disordered" evidence="1">
    <location>
        <begin position="242"/>
        <end position="283"/>
    </location>
</feature>
<reference evidence="2 3" key="1">
    <citation type="journal article" date="2012" name="Genome Biol.">
        <title>Genome and low-iron response of an oceanic diatom adapted to chronic iron limitation.</title>
        <authorList>
            <person name="Lommer M."/>
            <person name="Specht M."/>
            <person name="Roy A.S."/>
            <person name="Kraemer L."/>
            <person name="Andreson R."/>
            <person name="Gutowska M.A."/>
            <person name="Wolf J."/>
            <person name="Bergner S.V."/>
            <person name="Schilhabel M.B."/>
            <person name="Klostermeier U.C."/>
            <person name="Beiko R.G."/>
            <person name="Rosenstiel P."/>
            <person name="Hippler M."/>
            <person name="Laroche J."/>
        </authorList>
    </citation>
    <scope>NUCLEOTIDE SEQUENCE [LARGE SCALE GENOMIC DNA]</scope>
    <source>
        <strain evidence="2 3">CCMP1005</strain>
    </source>
</reference>
<sequence>MSKTDLTTSPSPKSLSPATNAADFIYQSISKSTARNSETPAPTATTTTSPAAADGNKNNKKSSSNINTRSPIMIPPAQQTSAELIPVRPGLKRERTSTGGSNRSGLLSMDLGFIRSDEIAPDGGLSCLAGGSGRSIASSDIVRDLIENHHDGKRATDAAEAFEDGSCADGSYSQPLSARDEKKEACPVAGLAQQLGRITTGESVVPLDGVMRITSADWVRDFGAEQSGGIGAMHPSMFGGPPVTTSMEPAVPAPVPSAGGYDEYDAPLRQSPPASAAAGLPEP</sequence>
<evidence type="ECO:0000313" key="2">
    <source>
        <dbReference type="EMBL" id="EJK48690.1"/>
    </source>
</evidence>
<feature type="region of interest" description="Disordered" evidence="1">
    <location>
        <begin position="1"/>
        <end position="77"/>
    </location>
</feature>
<evidence type="ECO:0000256" key="1">
    <source>
        <dbReference type="SAM" id="MobiDB-lite"/>
    </source>
</evidence>
<comment type="caution">
    <text evidence="2">The sequence shown here is derived from an EMBL/GenBank/DDBJ whole genome shotgun (WGS) entry which is preliminary data.</text>
</comment>
<dbReference type="EMBL" id="AGNL01045531">
    <property type="protein sequence ID" value="EJK48690.1"/>
    <property type="molecule type" value="Genomic_DNA"/>
</dbReference>
<name>K0R769_THAOC</name>
<accession>K0R769</accession>